<keyword evidence="4" id="KW-1185">Reference proteome</keyword>
<sequence length="889" mass="98107">MAKKKFFKSSLARQDPPPKALPTPQVPDEQSARWIEQALQKANTAVLFDYTSAPKQALDAYQEAVDLLDKVFRQSDNHEDHTRLQKIYATYRDRIVQLRQQLTDADLVASPLAIPIAAPAPILEISTPTSASPPPPPPPAKDPPKPAPSISSSSSRFRRPSTATVDSSRSVPTNPPKKDKLPPKSPSIFATMFQKREAKSHPSPPLPSNASVSSSFFNMAVPSKSTPTLSLNRPSFTWKKQNKKKNRHSIELEAPPSPTQSTLTLTLPEELTQAKPEEDYFDLHMSEGTRQLLYAQPTPVLESMRDLHDKHDKPRDSLSSCTSSASSLSLEEKLPMQATPLSVKKAMQATPKDTLSQHPHRTSPPPTRSASSKMQHTNSTVSHSSNTSTPPTLASSASSIMTTTSVSTSPPPTQARLPTNLAFSTSSFLDIQQNDVSFSSMFTNGFLSETDDAMDNLAKLLADTSSHPTSVDPVGPAERALPALPPSEPAPWSPPAHLTMSMGSHPLSVDTVMAAFAANTLPTLPLQDHDDDDAMTIVSTTASTVATRDDPFDVSSLGSLPSPTPTTSTTGSKQFWFKRNKSIMRSKRPNALHIHPPLQEHDDALTEPGSPPVPTATTSTTKSAPATPRTFHFKHNPLYRGVDMTVAMDSHTNPDKQPKLMARLLQSMQYGGYITDRIHAPKELWYQTHLRVPAIEAKLSTTDQLLVILQRMQTRNLVDHHHCLYDLGCLEQVLDQIRQSFGKASAHANSTHPAQPASSYPSDQLAVPSTQPSSDNDTLSTWSSKFSKSMERMKLETTAVSSSEQVTLYIETLMKIFALAYVFDDWRNRYMELSQSMSLEKSYLYDHLLQKTMMCTGTFHSTVCGFVMRDFNLFLSKWIKRSKDWILDD</sequence>
<dbReference type="AlphaFoldDB" id="A0A1X2GM91"/>
<comment type="caution">
    <text evidence="3">The sequence shown here is derived from an EMBL/GenBank/DDBJ whole genome shotgun (WGS) entry which is preliminary data.</text>
</comment>
<gene>
    <name evidence="3" type="ORF">DM01DRAFT_1406346</name>
</gene>
<feature type="region of interest" description="Disordered" evidence="1">
    <location>
        <begin position="344"/>
        <end position="418"/>
    </location>
</feature>
<feature type="compositionally biased region" description="Low complexity" evidence="1">
    <location>
        <begin position="368"/>
        <end position="408"/>
    </location>
</feature>
<dbReference type="Pfam" id="PF04212">
    <property type="entry name" value="MIT"/>
    <property type="match status" value="1"/>
</dbReference>
<feature type="compositionally biased region" description="Polar residues" evidence="1">
    <location>
        <begin position="747"/>
        <end position="780"/>
    </location>
</feature>
<evidence type="ECO:0000313" key="4">
    <source>
        <dbReference type="Proteomes" id="UP000242146"/>
    </source>
</evidence>
<dbReference type="PANTHER" id="PTHR37327:SF1">
    <property type="entry name" value="MICROTUBULE INTERACTING AND TRANSPORT DOMAIN-CONTAINING PROTEIN"/>
    <property type="match status" value="1"/>
</dbReference>
<feature type="domain" description="MIT" evidence="2">
    <location>
        <begin position="35"/>
        <end position="99"/>
    </location>
</feature>
<dbReference type="PANTHER" id="PTHR37327">
    <property type="entry name" value="CHROMOSOME 1, WHOLE GENOME SHOTGUN SEQUENCE"/>
    <property type="match status" value="1"/>
</dbReference>
<dbReference type="SUPFAM" id="SSF116846">
    <property type="entry name" value="MIT domain"/>
    <property type="match status" value="1"/>
</dbReference>
<evidence type="ECO:0000259" key="2">
    <source>
        <dbReference type="Pfam" id="PF04212"/>
    </source>
</evidence>
<dbReference type="InterPro" id="IPR007330">
    <property type="entry name" value="MIT_dom"/>
</dbReference>
<feature type="region of interest" description="Disordered" evidence="1">
    <location>
        <begin position="308"/>
        <end position="332"/>
    </location>
</feature>
<dbReference type="Proteomes" id="UP000242146">
    <property type="component" value="Unassembled WGS sequence"/>
</dbReference>
<feature type="compositionally biased region" description="Low complexity" evidence="1">
    <location>
        <begin position="148"/>
        <end position="164"/>
    </location>
</feature>
<dbReference type="OrthoDB" id="2245455at2759"/>
<feature type="region of interest" description="Disordered" evidence="1">
    <location>
        <begin position="125"/>
        <end position="186"/>
    </location>
</feature>
<feature type="region of interest" description="Disordered" evidence="1">
    <location>
        <begin position="548"/>
        <end position="575"/>
    </location>
</feature>
<feature type="compositionally biased region" description="Low complexity" evidence="1">
    <location>
        <begin position="615"/>
        <end position="628"/>
    </location>
</feature>
<feature type="region of interest" description="Disordered" evidence="1">
    <location>
        <begin position="600"/>
        <end position="633"/>
    </location>
</feature>
<reference evidence="3 4" key="1">
    <citation type="submission" date="2016-07" db="EMBL/GenBank/DDBJ databases">
        <title>Pervasive Adenine N6-methylation of Active Genes in Fungi.</title>
        <authorList>
            <consortium name="DOE Joint Genome Institute"/>
            <person name="Mondo S.J."/>
            <person name="Dannebaum R.O."/>
            <person name="Kuo R.C."/>
            <person name="Labutti K."/>
            <person name="Haridas S."/>
            <person name="Kuo A."/>
            <person name="Salamov A."/>
            <person name="Ahrendt S.R."/>
            <person name="Lipzen A."/>
            <person name="Sullivan W."/>
            <person name="Andreopoulos W.B."/>
            <person name="Clum A."/>
            <person name="Lindquist E."/>
            <person name="Daum C."/>
            <person name="Ramamoorthy G.K."/>
            <person name="Gryganskyi A."/>
            <person name="Culley D."/>
            <person name="Magnuson J.K."/>
            <person name="James T.Y."/>
            <person name="O'Malley M.A."/>
            <person name="Stajich J.E."/>
            <person name="Spatafora J.W."/>
            <person name="Visel A."/>
            <person name="Grigoriev I.V."/>
        </authorList>
    </citation>
    <scope>NUCLEOTIDE SEQUENCE [LARGE SCALE GENOMIC DNA]</scope>
    <source>
        <strain evidence="3 4">NRRL 3301</strain>
    </source>
</reference>
<dbReference type="EMBL" id="MCGT01000009">
    <property type="protein sequence ID" value="ORX56894.1"/>
    <property type="molecule type" value="Genomic_DNA"/>
</dbReference>
<evidence type="ECO:0000256" key="1">
    <source>
        <dbReference type="SAM" id="MobiDB-lite"/>
    </source>
</evidence>
<feature type="compositionally biased region" description="Low complexity" evidence="1">
    <location>
        <begin position="317"/>
        <end position="329"/>
    </location>
</feature>
<organism evidence="3 4">
    <name type="scientific">Hesseltinella vesiculosa</name>
    <dbReference type="NCBI Taxonomy" id="101127"/>
    <lineage>
        <taxon>Eukaryota</taxon>
        <taxon>Fungi</taxon>
        <taxon>Fungi incertae sedis</taxon>
        <taxon>Mucoromycota</taxon>
        <taxon>Mucoromycotina</taxon>
        <taxon>Mucoromycetes</taxon>
        <taxon>Mucorales</taxon>
        <taxon>Cunninghamellaceae</taxon>
        <taxon>Hesseltinella</taxon>
    </lineage>
</organism>
<feature type="compositionally biased region" description="Pro residues" evidence="1">
    <location>
        <begin position="15"/>
        <end position="25"/>
    </location>
</feature>
<feature type="compositionally biased region" description="Low complexity" evidence="1">
    <location>
        <begin position="555"/>
        <end position="572"/>
    </location>
</feature>
<accession>A0A1X2GM91</accession>
<dbReference type="InterPro" id="IPR036181">
    <property type="entry name" value="MIT_dom_sf"/>
</dbReference>
<dbReference type="STRING" id="101127.A0A1X2GM91"/>
<name>A0A1X2GM91_9FUNG</name>
<feature type="region of interest" description="Disordered" evidence="1">
    <location>
        <begin position="1"/>
        <end position="28"/>
    </location>
</feature>
<proteinExistence type="predicted"/>
<dbReference type="Gene3D" id="1.20.58.80">
    <property type="entry name" value="Phosphotransferase system, lactose/cellobiose-type IIA subunit"/>
    <property type="match status" value="1"/>
</dbReference>
<evidence type="ECO:0000313" key="3">
    <source>
        <dbReference type="EMBL" id="ORX56894.1"/>
    </source>
</evidence>
<feature type="compositionally biased region" description="Pro residues" evidence="1">
    <location>
        <begin position="131"/>
        <end position="147"/>
    </location>
</feature>
<feature type="region of interest" description="Disordered" evidence="1">
    <location>
        <begin position="745"/>
        <end position="780"/>
    </location>
</feature>
<feature type="region of interest" description="Disordered" evidence="1">
    <location>
        <begin position="222"/>
        <end position="263"/>
    </location>
</feature>
<protein>
    <recommendedName>
        <fullName evidence="2">MIT domain-containing protein</fullName>
    </recommendedName>
</protein>
<feature type="compositionally biased region" description="Polar residues" evidence="1">
    <location>
        <begin position="222"/>
        <end position="239"/>
    </location>
</feature>